<gene>
    <name evidence="2" type="ORF">HMPREF9623_02056</name>
</gene>
<dbReference type="Proteomes" id="UP000018466">
    <property type="component" value="Unassembled WGS sequence"/>
</dbReference>
<evidence type="ECO:0000313" key="3">
    <source>
        <dbReference type="Proteomes" id="UP000018466"/>
    </source>
</evidence>
<dbReference type="EMBL" id="AGEL01000015">
    <property type="protein sequence ID" value="EHO15735.1"/>
    <property type="molecule type" value="Genomic_DNA"/>
</dbReference>
<comment type="caution">
    <text evidence="2">The sequence shown here is derived from an EMBL/GenBank/DDBJ whole genome shotgun (WGS) entry which is preliminary data.</text>
</comment>
<protein>
    <submittedName>
        <fullName evidence="2">Uncharacterized protein</fullName>
    </submittedName>
</protein>
<dbReference type="RefSeq" id="WP_009533862.1">
    <property type="nucleotide sequence ID" value="NZ_JH590865.1"/>
</dbReference>
<feature type="transmembrane region" description="Helical" evidence="1">
    <location>
        <begin position="58"/>
        <end position="78"/>
    </location>
</feature>
<name>A0AA36Y3F4_9FIRM</name>
<evidence type="ECO:0000313" key="2">
    <source>
        <dbReference type="EMBL" id="EHO15735.1"/>
    </source>
</evidence>
<keyword evidence="1" id="KW-1133">Transmembrane helix</keyword>
<dbReference type="GeneID" id="86941769"/>
<keyword evidence="1" id="KW-0812">Transmembrane</keyword>
<feature type="transmembrane region" description="Helical" evidence="1">
    <location>
        <begin position="111"/>
        <end position="131"/>
    </location>
</feature>
<reference evidence="2 3" key="1">
    <citation type="submission" date="2011-10" db="EMBL/GenBank/DDBJ databases">
        <title>The Genome Sequence of Lachnospiraceae bacterium ACC2.</title>
        <authorList>
            <consortium name="The Broad Institute Genome Sequencing Platform"/>
            <person name="Earl A."/>
            <person name="Ward D."/>
            <person name="Feldgarden M."/>
            <person name="Gevers D."/>
            <person name="Sizova M."/>
            <person name="Hazen A."/>
            <person name="Epstein S."/>
            <person name="Young S.K."/>
            <person name="Zeng Q."/>
            <person name="Gargeya S."/>
            <person name="Fitzgerald M."/>
            <person name="Haas B."/>
            <person name="Abouelleil A."/>
            <person name="Alvarado L."/>
            <person name="Arachchi H.M."/>
            <person name="Berlin A."/>
            <person name="Brown A."/>
            <person name="Chapman S.B."/>
            <person name="Chen Z."/>
            <person name="Dunbar C."/>
            <person name="Freedman E."/>
            <person name="Gearin G."/>
            <person name="Goldberg J."/>
            <person name="Griggs A."/>
            <person name="Gujja S."/>
            <person name="Heiman D."/>
            <person name="Howarth C."/>
            <person name="Larson L."/>
            <person name="Lui A."/>
            <person name="MacDonald P.J.P."/>
            <person name="Montmayeur A."/>
            <person name="Murphy C."/>
            <person name="Neiman D."/>
            <person name="Pearson M."/>
            <person name="Priest M."/>
            <person name="Roberts A."/>
            <person name="Saif S."/>
            <person name="Shea T."/>
            <person name="Shenoy N."/>
            <person name="Sisk P."/>
            <person name="Stolte C."/>
            <person name="Sykes S."/>
            <person name="Wortman J."/>
            <person name="Nusbaum C."/>
            <person name="Birren B."/>
        </authorList>
    </citation>
    <scope>NUCLEOTIDE SEQUENCE [LARGE SCALE GENOMIC DNA]</scope>
    <source>
        <strain evidence="2 3">ACC2</strain>
    </source>
</reference>
<proteinExistence type="predicted"/>
<keyword evidence="1" id="KW-0472">Membrane</keyword>
<feature type="transmembrane region" description="Helical" evidence="1">
    <location>
        <begin position="33"/>
        <end position="51"/>
    </location>
</feature>
<organism evidence="2 3">
    <name type="scientific">Stomatobaculum longum</name>
    <dbReference type="NCBI Taxonomy" id="796942"/>
    <lineage>
        <taxon>Bacteria</taxon>
        <taxon>Bacillati</taxon>
        <taxon>Bacillota</taxon>
        <taxon>Clostridia</taxon>
        <taxon>Lachnospirales</taxon>
        <taxon>Lachnospiraceae</taxon>
        <taxon>Stomatobaculum</taxon>
    </lineage>
</organism>
<dbReference type="AlphaFoldDB" id="A0AA36Y3F4"/>
<sequence length="141" mass="15398">MPTAALCFLLPGVRHLFYTGAEAEAVALTVAQVYLRTLGFMQLAATLCFLTENSLQGAIAFALLSSNAMFILITMTLLTGPLKNNVGRLQPFLYTSMLRSVQTDILTGKPFVGMFVLAIGMYMLLPLLLALPGFRKKELSF</sequence>
<evidence type="ECO:0000256" key="1">
    <source>
        <dbReference type="SAM" id="Phobius"/>
    </source>
</evidence>
<accession>A0AA36Y3F4</accession>
<keyword evidence="3" id="KW-1185">Reference proteome</keyword>